<dbReference type="RefSeq" id="WP_330075169.1">
    <property type="nucleotide sequence ID" value="NZ_JAZDQJ010000014.1"/>
</dbReference>
<dbReference type="InterPro" id="IPR006336">
    <property type="entry name" value="GCS2"/>
</dbReference>
<dbReference type="InterPro" id="IPR014746">
    <property type="entry name" value="Gln_synth/guanido_kin_cat_dom"/>
</dbReference>
<dbReference type="EC" id="6.3.2.2" evidence="4"/>
<evidence type="ECO:0000256" key="3">
    <source>
        <dbReference type="ARBA" id="ARBA00022840"/>
    </source>
</evidence>
<dbReference type="Pfam" id="PF04107">
    <property type="entry name" value="GCS2"/>
    <property type="match status" value="1"/>
</dbReference>
<sequence>MAQGCSFGIEEEYLLVALDSGRLLDAPSPAVLAECREVLGEHFAEEMFRCQIELASPVFRSIAQARDFLTLRREQLALRLARHGVGLLNAGSHPFGNWRTQRPTQQAHYRQLFEDYRQVARRSVVCGLHVHVGVPPDIDRIAVVNRIRHWLPLLLLLSTSSPFWESEDSGYCSYRRVLCGEWPRMGLPEPLADWAAYERYLAFLHDSGSLRPDSDCWWALRPSARFPTLELRISDACPRLEDALCIAALFREMVTWAVAQPGPCPAPDAASLWREQENYWRALRLGRRGQYLDEDGGSHTARQWLEETANRLQPASDEARQAFAQAASILLFGTSADRQLTAFALARQSGASQPQALRLVLEQLLEETAGQ</sequence>
<dbReference type="InterPro" id="IPR011793">
    <property type="entry name" value="YbdK"/>
</dbReference>
<dbReference type="InterPro" id="IPR050141">
    <property type="entry name" value="GCL_type2/YbdK_subfam"/>
</dbReference>
<comment type="similarity">
    <text evidence="4">Belongs to the glutamate--cysteine ligase type 2 family. YbdK subfamily.</text>
</comment>
<reference evidence="5 6" key="1">
    <citation type="submission" date="2024-01" db="EMBL/GenBank/DDBJ databases">
        <title>Unpublished Manusciprt.</title>
        <authorList>
            <person name="Duman M."/>
            <person name="Valdes E.G."/>
            <person name="Ajmi N."/>
            <person name="Altun S."/>
            <person name="Saticioglu I.B."/>
        </authorList>
    </citation>
    <scope>NUCLEOTIDE SEQUENCE [LARGE SCALE GENOMIC DNA]</scope>
    <source>
        <strain evidence="5 6">148P</strain>
    </source>
</reference>
<proteinExistence type="inferred from homology"/>
<protein>
    <recommendedName>
        <fullName evidence="4">Putative glutamate--cysteine ligase 2</fullName>
        <ecNumber evidence="4">6.3.2.2</ecNumber>
    </recommendedName>
    <alternativeName>
        <fullName evidence="4">Gamma-glutamylcysteine synthetase 2</fullName>
        <shortName evidence="4">GCS 2</shortName>
        <shortName evidence="4">Gamma-GCS 2</shortName>
    </alternativeName>
</protein>
<comment type="caution">
    <text evidence="5">The sequence shown here is derived from an EMBL/GenBank/DDBJ whole genome shotgun (WGS) entry which is preliminary data.</text>
</comment>
<evidence type="ECO:0000256" key="1">
    <source>
        <dbReference type="ARBA" id="ARBA00022598"/>
    </source>
</evidence>
<evidence type="ECO:0000256" key="2">
    <source>
        <dbReference type="ARBA" id="ARBA00022741"/>
    </source>
</evidence>
<dbReference type="Proteomes" id="UP001335100">
    <property type="component" value="Unassembled WGS sequence"/>
</dbReference>
<dbReference type="SUPFAM" id="SSF55931">
    <property type="entry name" value="Glutamine synthetase/guanido kinase"/>
    <property type="match status" value="1"/>
</dbReference>
<organism evidence="5 6">
    <name type="scientific">Pseudomonas ulcerans</name>
    <dbReference type="NCBI Taxonomy" id="3115852"/>
    <lineage>
        <taxon>Bacteria</taxon>
        <taxon>Pseudomonadati</taxon>
        <taxon>Pseudomonadota</taxon>
        <taxon>Gammaproteobacteria</taxon>
        <taxon>Pseudomonadales</taxon>
        <taxon>Pseudomonadaceae</taxon>
        <taxon>Pseudomonas</taxon>
    </lineage>
</organism>
<name>A0ABU7HSD9_9PSED</name>
<evidence type="ECO:0000313" key="6">
    <source>
        <dbReference type="Proteomes" id="UP001335100"/>
    </source>
</evidence>
<keyword evidence="6" id="KW-1185">Reference proteome</keyword>
<comment type="function">
    <text evidence="4">ATP-dependent carboxylate-amine ligase which exhibits weak glutamate--cysteine ligase activity.</text>
</comment>
<evidence type="ECO:0000256" key="4">
    <source>
        <dbReference type="HAMAP-Rule" id="MF_01609"/>
    </source>
</evidence>
<gene>
    <name evidence="5" type="ORF">V0R50_14280</name>
</gene>
<dbReference type="PANTHER" id="PTHR36510:SF1">
    <property type="entry name" value="GLUTAMATE--CYSTEINE LIGASE 2-RELATED"/>
    <property type="match status" value="1"/>
</dbReference>
<evidence type="ECO:0000313" key="5">
    <source>
        <dbReference type="EMBL" id="MEE1934396.1"/>
    </source>
</evidence>
<dbReference type="HAMAP" id="MF_01609">
    <property type="entry name" value="Glu_cys_ligase_2"/>
    <property type="match status" value="1"/>
</dbReference>
<dbReference type="EMBL" id="JAZDQJ010000014">
    <property type="protein sequence ID" value="MEE1934396.1"/>
    <property type="molecule type" value="Genomic_DNA"/>
</dbReference>
<comment type="catalytic activity">
    <reaction evidence="4">
        <text>L-cysteine + L-glutamate + ATP = gamma-L-glutamyl-L-cysteine + ADP + phosphate + H(+)</text>
        <dbReference type="Rhea" id="RHEA:13285"/>
        <dbReference type="ChEBI" id="CHEBI:15378"/>
        <dbReference type="ChEBI" id="CHEBI:29985"/>
        <dbReference type="ChEBI" id="CHEBI:30616"/>
        <dbReference type="ChEBI" id="CHEBI:35235"/>
        <dbReference type="ChEBI" id="CHEBI:43474"/>
        <dbReference type="ChEBI" id="CHEBI:58173"/>
        <dbReference type="ChEBI" id="CHEBI:456216"/>
        <dbReference type="EC" id="6.3.2.2"/>
    </reaction>
</comment>
<dbReference type="NCBIfam" id="TIGR02050">
    <property type="entry name" value="gshA_cyan_rel"/>
    <property type="match status" value="1"/>
</dbReference>
<keyword evidence="3 4" id="KW-0067">ATP-binding</keyword>
<accession>A0ABU7HSD9</accession>
<keyword evidence="1 4" id="KW-0436">Ligase</keyword>
<dbReference type="NCBIfam" id="NF010039">
    <property type="entry name" value="PRK13515.1"/>
    <property type="match status" value="1"/>
</dbReference>
<keyword evidence="2 4" id="KW-0547">Nucleotide-binding</keyword>
<dbReference type="Gene3D" id="3.30.590.20">
    <property type="match status" value="1"/>
</dbReference>
<dbReference type="GO" id="GO:0016874">
    <property type="term" value="F:ligase activity"/>
    <property type="evidence" value="ECO:0007669"/>
    <property type="project" value="UniProtKB-KW"/>
</dbReference>
<dbReference type="PANTHER" id="PTHR36510">
    <property type="entry name" value="GLUTAMATE--CYSTEINE LIGASE 2-RELATED"/>
    <property type="match status" value="1"/>
</dbReference>